<dbReference type="SMART" id="SM00850">
    <property type="entry name" value="LytTR"/>
    <property type="match status" value="1"/>
</dbReference>
<dbReference type="RefSeq" id="WP_095074599.1">
    <property type="nucleotide sequence ID" value="NZ_LT899436.1"/>
</dbReference>
<evidence type="ECO:0000259" key="2">
    <source>
        <dbReference type="PROSITE" id="PS50110"/>
    </source>
</evidence>
<evidence type="ECO:0000313" key="3">
    <source>
        <dbReference type="EMBL" id="SNR17451.1"/>
    </source>
</evidence>
<feature type="modified residue" description="4-aspartylphosphate" evidence="1">
    <location>
        <position position="58"/>
    </location>
</feature>
<dbReference type="SMART" id="SM00448">
    <property type="entry name" value="REC"/>
    <property type="match status" value="1"/>
</dbReference>
<sequence length="247" mass="29032">MINKISVIIIENEKEAQDYLISLIEKVELDVEVLGVFSNVKDSLKGLETYKPEIVFMDIELDDGNAFDILNAIENYDFEVVFITAFNDYLEKVLEYCSFQFIKKPFDFETLKSTLFRYYKIQKRFLTKSKFKLYKEFNESSKLLLNVGVSHVLIDINKVIKCEANGNYTLFFMSDGEKHVASKALKFYDEILSYKNFFRANRFVLVNVNYVKSIYKREALILKNKDKIVVSVRNRTNLNKMIKNLLD</sequence>
<dbReference type="PANTHER" id="PTHR45526:SF1">
    <property type="entry name" value="TRANSCRIPTIONAL REGULATORY PROTEIN DCUR-RELATED"/>
    <property type="match status" value="1"/>
</dbReference>
<dbReference type="EMBL" id="LT899436">
    <property type="protein sequence ID" value="SNR17451.1"/>
    <property type="molecule type" value="Genomic_DNA"/>
</dbReference>
<gene>
    <name evidence="3" type="ORF">TJEJU_3818</name>
</gene>
<dbReference type="Gene3D" id="2.40.50.1020">
    <property type="entry name" value="LytTr DNA-binding domain"/>
    <property type="match status" value="1"/>
</dbReference>
<dbReference type="InterPro" id="IPR011006">
    <property type="entry name" value="CheY-like_superfamily"/>
</dbReference>
<evidence type="ECO:0000256" key="1">
    <source>
        <dbReference type="PROSITE-ProRule" id="PRU00169"/>
    </source>
</evidence>
<dbReference type="PANTHER" id="PTHR45526">
    <property type="entry name" value="TRANSCRIPTIONAL REGULATORY PROTEIN DPIA"/>
    <property type="match status" value="1"/>
</dbReference>
<dbReference type="InterPro" id="IPR051271">
    <property type="entry name" value="2C-system_Tx_regulators"/>
</dbReference>
<dbReference type="PROSITE" id="PS50110">
    <property type="entry name" value="RESPONSE_REGULATORY"/>
    <property type="match status" value="1"/>
</dbReference>
<dbReference type="GO" id="GO:0000156">
    <property type="term" value="F:phosphorelay response regulator activity"/>
    <property type="evidence" value="ECO:0007669"/>
    <property type="project" value="TreeGrafter"/>
</dbReference>
<accession>A0A238UE69</accession>
<feature type="domain" description="Response regulatory" evidence="2">
    <location>
        <begin position="6"/>
        <end position="119"/>
    </location>
</feature>
<dbReference type="OrthoDB" id="2168082at2"/>
<keyword evidence="4" id="KW-1185">Reference proteome</keyword>
<name>A0A238UE69_9FLAO</name>
<dbReference type="GO" id="GO:0003677">
    <property type="term" value="F:DNA binding"/>
    <property type="evidence" value="ECO:0007669"/>
    <property type="project" value="InterPro"/>
</dbReference>
<dbReference type="Proteomes" id="UP000215214">
    <property type="component" value="Chromosome TJEJU"/>
</dbReference>
<proteinExistence type="predicted"/>
<dbReference type="Pfam" id="PF00072">
    <property type="entry name" value="Response_reg"/>
    <property type="match status" value="1"/>
</dbReference>
<reference evidence="3 4" key="1">
    <citation type="submission" date="2017-07" db="EMBL/GenBank/DDBJ databases">
        <authorList>
            <person name="Sun Z.S."/>
            <person name="Albrecht U."/>
            <person name="Echele G."/>
            <person name="Lee C.C."/>
        </authorList>
    </citation>
    <scope>NUCLEOTIDE SEQUENCE [LARGE SCALE GENOMIC DNA]</scope>
    <source>
        <strain evidence="4">type strain: KCTC 22618</strain>
    </source>
</reference>
<dbReference type="InterPro" id="IPR007492">
    <property type="entry name" value="LytTR_DNA-bd_dom"/>
</dbReference>
<dbReference type="SUPFAM" id="SSF52172">
    <property type="entry name" value="CheY-like"/>
    <property type="match status" value="1"/>
</dbReference>
<protein>
    <submittedName>
        <fullName evidence="3">Putative Sensory transduction protein LytT</fullName>
    </submittedName>
</protein>
<organism evidence="3 4">
    <name type="scientific">Tenacibaculum jejuense</name>
    <dbReference type="NCBI Taxonomy" id="584609"/>
    <lineage>
        <taxon>Bacteria</taxon>
        <taxon>Pseudomonadati</taxon>
        <taxon>Bacteroidota</taxon>
        <taxon>Flavobacteriia</taxon>
        <taxon>Flavobacteriales</taxon>
        <taxon>Flavobacteriaceae</taxon>
        <taxon>Tenacibaculum</taxon>
    </lineage>
</organism>
<dbReference type="AlphaFoldDB" id="A0A238UE69"/>
<dbReference type="Gene3D" id="3.40.50.2300">
    <property type="match status" value="1"/>
</dbReference>
<dbReference type="InterPro" id="IPR001789">
    <property type="entry name" value="Sig_transdc_resp-reg_receiver"/>
</dbReference>
<keyword evidence="1" id="KW-0597">Phosphoprotein</keyword>
<evidence type="ECO:0000313" key="4">
    <source>
        <dbReference type="Proteomes" id="UP000215214"/>
    </source>
</evidence>
<dbReference type="KEGG" id="tje:TJEJU_3818"/>
<dbReference type="Pfam" id="PF04397">
    <property type="entry name" value="LytTR"/>
    <property type="match status" value="1"/>
</dbReference>